<organism evidence="1 2">
    <name type="scientific">Panagrolaimus sp. PS1159</name>
    <dbReference type="NCBI Taxonomy" id="55785"/>
    <lineage>
        <taxon>Eukaryota</taxon>
        <taxon>Metazoa</taxon>
        <taxon>Ecdysozoa</taxon>
        <taxon>Nematoda</taxon>
        <taxon>Chromadorea</taxon>
        <taxon>Rhabditida</taxon>
        <taxon>Tylenchina</taxon>
        <taxon>Panagrolaimomorpha</taxon>
        <taxon>Panagrolaimoidea</taxon>
        <taxon>Panagrolaimidae</taxon>
        <taxon>Panagrolaimus</taxon>
    </lineage>
</organism>
<dbReference type="WBParaSite" id="PS1159_v2.g16331.t3">
    <property type="protein sequence ID" value="PS1159_v2.g16331.t3"/>
    <property type="gene ID" value="PS1159_v2.g16331"/>
</dbReference>
<reference evidence="2" key="1">
    <citation type="submission" date="2022-11" db="UniProtKB">
        <authorList>
            <consortium name="WormBaseParasite"/>
        </authorList>
    </citation>
    <scope>IDENTIFICATION</scope>
</reference>
<name>A0AC35FFS4_9BILA</name>
<evidence type="ECO:0000313" key="2">
    <source>
        <dbReference type="WBParaSite" id="PS1159_v2.g16331.t3"/>
    </source>
</evidence>
<protein>
    <submittedName>
        <fullName evidence="2">Calcium-dependent secretion activator</fullName>
    </submittedName>
</protein>
<proteinExistence type="predicted"/>
<accession>A0AC35FFS4</accession>
<evidence type="ECO:0000313" key="1">
    <source>
        <dbReference type="Proteomes" id="UP000887580"/>
    </source>
</evidence>
<sequence length="461" mass="52831">MLGASSSEEDDDEYGLENDDASDVLGVPKSIPPVIHHQFASTISPRSESPAPSDSVSQANSLKRSGSSQKNRYGNQNHESFRNNLNRHKPSTSTITNRPVPQSSQDISDDDDGYNNDHATPTLHGTESQQKLSKEEQERLRAEEEEEERKRNLQLYVFVAKSEEEEEERKRNLQLYVFVAKCVAYHFNAKQPTDMARRQMKVTKQDLAKMKDRFQAFLRGETQIPADEAFTKAIESYFEVFMKSERVAKVVQAGGFSAHDFREVFRCNVEKRIRSLPEIEGLAKETVLTSWMSKFDLIMKGDDDAIQGRQASIRASVRSRGRLRGANQANADLIQSKDQLYDMFQQILNVKKFEHQIIFNSLQLDNPDEQAAAIRREVATREETLRDMPKLRKIMPKFVVKDMETLFIDEVRQSINLLISNLESVPVTPRGQTISGRKKDSKSRSRFSFKVKRCGQIYRKI</sequence>
<dbReference type="Proteomes" id="UP000887580">
    <property type="component" value="Unplaced"/>
</dbReference>